<reference evidence="1 2" key="1">
    <citation type="submission" date="2016-10" db="EMBL/GenBank/DDBJ databases">
        <title>Updated version of Genome Assembly of Janthinobacterium lividum ERGS5:01.</title>
        <authorList>
            <person name="Kumar R."/>
            <person name="Acharya V."/>
            <person name="Singh D."/>
        </authorList>
    </citation>
    <scope>NUCLEOTIDE SEQUENCE [LARGE SCALE GENOMIC DNA]</scope>
    <source>
        <strain evidence="1 2">ERGS5:01</strain>
    </source>
</reference>
<protein>
    <submittedName>
        <fullName evidence="1">Uncharacterized protein</fullName>
    </submittedName>
</protein>
<organism evidence="1 2">
    <name type="scientific">Janthinobacterium lividum</name>
    <dbReference type="NCBI Taxonomy" id="29581"/>
    <lineage>
        <taxon>Bacteria</taxon>
        <taxon>Pseudomonadati</taxon>
        <taxon>Pseudomonadota</taxon>
        <taxon>Betaproteobacteria</taxon>
        <taxon>Burkholderiales</taxon>
        <taxon>Oxalobacteraceae</taxon>
        <taxon>Janthinobacterium</taxon>
    </lineage>
</organism>
<sequence length="122" mass="13504">MPNMFGALKPWSGEPDDMIGVAIQGDVMHFYQLLKYENAEDGHQTLVPALDDVSNVVFSDDSPESLYQDAIDAVLKVGRAKQIKPLLQTESEGFEELLPSAGQAWKPVIVTRAEDGEFCFMN</sequence>
<evidence type="ECO:0000313" key="1">
    <source>
        <dbReference type="EMBL" id="OFJ48087.1"/>
    </source>
</evidence>
<evidence type="ECO:0000313" key="2">
    <source>
        <dbReference type="Proteomes" id="UP000092634"/>
    </source>
</evidence>
<dbReference type="EMBL" id="MAQB02000001">
    <property type="protein sequence ID" value="OFJ48087.1"/>
    <property type="molecule type" value="Genomic_DNA"/>
</dbReference>
<dbReference type="AlphaFoldDB" id="A0A1E8PQ07"/>
<name>A0A1E8PQ07_9BURK</name>
<comment type="caution">
    <text evidence="1">The sequence shown here is derived from an EMBL/GenBank/DDBJ whole genome shotgun (WGS) entry which is preliminary data.</text>
</comment>
<dbReference type="Proteomes" id="UP000092634">
    <property type="component" value="Unassembled WGS sequence"/>
</dbReference>
<accession>A0A1E8PQ07</accession>
<proteinExistence type="predicted"/>
<gene>
    <name evidence="1" type="ORF">BA896_002955</name>
</gene>